<evidence type="ECO:0000259" key="9">
    <source>
        <dbReference type="PROSITE" id="PS51387"/>
    </source>
</evidence>
<keyword evidence="4 8" id="KW-0732">Signal</keyword>
<dbReference type="Gene3D" id="3.40.462.20">
    <property type="match status" value="1"/>
</dbReference>
<dbReference type="SUPFAM" id="SSF56176">
    <property type="entry name" value="FAD-binding/transporter-associated domain-like"/>
    <property type="match status" value="1"/>
</dbReference>
<dbReference type="InterPro" id="IPR036318">
    <property type="entry name" value="FAD-bd_PCMH-like_sf"/>
</dbReference>
<feature type="signal peptide" evidence="8">
    <location>
        <begin position="1"/>
        <end position="21"/>
    </location>
</feature>
<dbReference type="GO" id="GO:0071949">
    <property type="term" value="F:FAD binding"/>
    <property type="evidence" value="ECO:0007669"/>
    <property type="project" value="InterPro"/>
</dbReference>
<sequence length="564" mass="61627">MADSYPHVLLLSCCFFFVSVASYPGAPSGFDGVRKLASCLTSAGVDNYTVPTADPLVSDTSSFYLLLNFSIQNLRFAPRPGLALPAAIVLPGNRTHLRSTVLCCRAAGFSVRIRSGGHSYEGLSYSEDSGVAAPFVVVDLMRLNRVRVDPESRTAWVESGATLGETYHAIAASSDDSLGFSAGSCPTVGSGGHIAGGGFGLLSRKYGLAADNVIDAVLIDADGRVMDRETMGEDVFWAIRGGGGGAWGAIYAWRIQLLPVPPRVTGFIVNRRGSTRLVAELVHKWQHVAPSLPDEFYLSAFVGAGLPELDHVEMSATFRGFYLGPKSEVVSIMGRSFPELGLVDRDCREMSWIESVLFFSGLPNGSTVSNLTDRILRGKKSFKAKSDYVRIPISESNLTRAFDLLSQEPKAYLIMDPYGGAMARIRSDHIPFPHRSGNLYAIQYMIEWTAEPEDEAHLDWIRGYYGHMEDYVSKGPRAAYVNYLDLDLGTNRWTVGMGDLNDRTAAARSWGEKYFLGNYDRLVRAKTAVDPDDVFNNAQSVPPNSSEHKHMISLHSATVEDNIS</sequence>
<proteinExistence type="inferred from homology"/>
<accession>A0AAV8RP82</accession>
<protein>
    <recommendedName>
        <fullName evidence="9">FAD-binding PCMH-type domain-containing protein</fullName>
    </recommendedName>
</protein>
<feature type="chain" id="PRO_5043328349" description="FAD-binding PCMH-type domain-containing protein" evidence="8">
    <location>
        <begin position="22"/>
        <end position="564"/>
    </location>
</feature>
<gene>
    <name evidence="10" type="ORF">OPV22_000389</name>
</gene>
<feature type="domain" description="FAD-binding PCMH-type" evidence="9">
    <location>
        <begin position="81"/>
        <end position="260"/>
    </location>
</feature>
<dbReference type="InterPro" id="IPR012951">
    <property type="entry name" value="BBE"/>
</dbReference>
<dbReference type="InterPro" id="IPR016169">
    <property type="entry name" value="FAD-bd_PCMH_sub2"/>
</dbReference>
<dbReference type="Proteomes" id="UP001222027">
    <property type="component" value="Unassembled WGS sequence"/>
</dbReference>
<keyword evidence="5" id="KW-0274">FAD</keyword>
<dbReference type="Pfam" id="PF01565">
    <property type="entry name" value="FAD_binding_4"/>
    <property type="match status" value="1"/>
</dbReference>
<evidence type="ECO:0000256" key="5">
    <source>
        <dbReference type="ARBA" id="ARBA00022827"/>
    </source>
</evidence>
<dbReference type="EMBL" id="JAQQAF010000001">
    <property type="protein sequence ID" value="KAJ8509955.1"/>
    <property type="molecule type" value="Genomic_DNA"/>
</dbReference>
<evidence type="ECO:0000256" key="1">
    <source>
        <dbReference type="ARBA" id="ARBA00001974"/>
    </source>
</evidence>
<evidence type="ECO:0000256" key="6">
    <source>
        <dbReference type="ARBA" id="ARBA00023180"/>
    </source>
</evidence>
<comment type="caution">
    <text evidence="10">The sequence shown here is derived from an EMBL/GenBank/DDBJ whole genome shotgun (WGS) entry which is preliminary data.</text>
</comment>
<evidence type="ECO:0000256" key="2">
    <source>
        <dbReference type="ARBA" id="ARBA00005466"/>
    </source>
</evidence>
<evidence type="ECO:0000256" key="8">
    <source>
        <dbReference type="SAM" id="SignalP"/>
    </source>
</evidence>
<feature type="compositionally biased region" description="Polar residues" evidence="7">
    <location>
        <begin position="555"/>
        <end position="564"/>
    </location>
</feature>
<evidence type="ECO:0000256" key="4">
    <source>
        <dbReference type="ARBA" id="ARBA00022729"/>
    </source>
</evidence>
<dbReference type="PROSITE" id="PS51387">
    <property type="entry name" value="FAD_PCMH"/>
    <property type="match status" value="1"/>
</dbReference>
<keyword evidence="11" id="KW-1185">Reference proteome</keyword>
<dbReference type="Gene3D" id="3.30.465.10">
    <property type="match status" value="1"/>
</dbReference>
<dbReference type="GO" id="GO:0016491">
    <property type="term" value="F:oxidoreductase activity"/>
    <property type="evidence" value="ECO:0007669"/>
    <property type="project" value="InterPro"/>
</dbReference>
<dbReference type="InterPro" id="IPR016166">
    <property type="entry name" value="FAD-bd_PCMH"/>
</dbReference>
<reference evidence="10 11" key="1">
    <citation type="submission" date="2022-12" db="EMBL/GenBank/DDBJ databases">
        <title>Chromosome-scale assembly of the Ensete ventricosum genome.</title>
        <authorList>
            <person name="Dussert Y."/>
            <person name="Stocks J."/>
            <person name="Wendawek A."/>
            <person name="Woldeyes F."/>
            <person name="Nichols R.A."/>
            <person name="Borrell J.S."/>
        </authorList>
    </citation>
    <scope>NUCLEOTIDE SEQUENCE [LARGE SCALE GENOMIC DNA]</scope>
    <source>
        <strain evidence="11">cv. Maze</strain>
        <tissue evidence="10">Seeds</tissue>
    </source>
</reference>
<name>A0AAV8RP82_ENSVE</name>
<dbReference type="AlphaFoldDB" id="A0AAV8RP82"/>
<dbReference type="Pfam" id="PF08031">
    <property type="entry name" value="BBE"/>
    <property type="match status" value="1"/>
</dbReference>
<evidence type="ECO:0000313" key="11">
    <source>
        <dbReference type="Proteomes" id="UP001222027"/>
    </source>
</evidence>
<evidence type="ECO:0000256" key="3">
    <source>
        <dbReference type="ARBA" id="ARBA00022630"/>
    </source>
</evidence>
<evidence type="ECO:0000313" key="10">
    <source>
        <dbReference type="EMBL" id="KAJ8509955.1"/>
    </source>
</evidence>
<dbReference type="InterPro" id="IPR016167">
    <property type="entry name" value="FAD-bd_PCMH_sub1"/>
</dbReference>
<dbReference type="InterPro" id="IPR006094">
    <property type="entry name" value="Oxid_FAD_bind_N"/>
</dbReference>
<organism evidence="10 11">
    <name type="scientific">Ensete ventricosum</name>
    <name type="common">Abyssinian banana</name>
    <name type="synonym">Musa ensete</name>
    <dbReference type="NCBI Taxonomy" id="4639"/>
    <lineage>
        <taxon>Eukaryota</taxon>
        <taxon>Viridiplantae</taxon>
        <taxon>Streptophyta</taxon>
        <taxon>Embryophyta</taxon>
        <taxon>Tracheophyta</taxon>
        <taxon>Spermatophyta</taxon>
        <taxon>Magnoliopsida</taxon>
        <taxon>Liliopsida</taxon>
        <taxon>Zingiberales</taxon>
        <taxon>Musaceae</taxon>
        <taxon>Ensete</taxon>
    </lineage>
</organism>
<dbReference type="PANTHER" id="PTHR32448">
    <property type="entry name" value="OS08G0158400 PROTEIN"/>
    <property type="match status" value="1"/>
</dbReference>
<feature type="region of interest" description="Disordered" evidence="7">
    <location>
        <begin position="537"/>
        <end position="564"/>
    </location>
</feature>
<keyword evidence="6" id="KW-0325">Glycoprotein</keyword>
<dbReference type="Gene3D" id="3.30.43.10">
    <property type="entry name" value="Uridine Diphospho-n-acetylenolpyruvylglucosamine Reductase, domain 2"/>
    <property type="match status" value="1"/>
</dbReference>
<keyword evidence="3" id="KW-0285">Flavoprotein</keyword>
<comment type="similarity">
    <text evidence="2">Belongs to the oxygen-dependent FAD-linked oxidoreductase family.</text>
</comment>
<evidence type="ECO:0000256" key="7">
    <source>
        <dbReference type="SAM" id="MobiDB-lite"/>
    </source>
</evidence>
<comment type="cofactor">
    <cofactor evidence="1">
        <name>FAD</name>
        <dbReference type="ChEBI" id="CHEBI:57692"/>
    </cofactor>
</comment>